<dbReference type="AlphaFoldDB" id="A0AAE2BTS1"/>
<evidence type="ECO:0000313" key="2">
    <source>
        <dbReference type="Proteomes" id="UP001289374"/>
    </source>
</evidence>
<reference evidence="1" key="1">
    <citation type="submission" date="2020-06" db="EMBL/GenBank/DDBJ databases">
        <authorList>
            <person name="Li T."/>
            <person name="Hu X."/>
            <person name="Zhang T."/>
            <person name="Song X."/>
            <person name="Zhang H."/>
            <person name="Dai N."/>
            <person name="Sheng W."/>
            <person name="Hou X."/>
            <person name="Wei L."/>
        </authorList>
    </citation>
    <scope>NUCLEOTIDE SEQUENCE</scope>
    <source>
        <strain evidence="1">K16</strain>
        <tissue evidence="1">Leaf</tissue>
    </source>
</reference>
<keyword evidence="2" id="KW-1185">Reference proteome</keyword>
<dbReference type="SUPFAM" id="SSF49785">
    <property type="entry name" value="Galactose-binding domain-like"/>
    <property type="match status" value="1"/>
</dbReference>
<evidence type="ECO:0000313" key="1">
    <source>
        <dbReference type="EMBL" id="KAK4397489.1"/>
    </source>
</evidence>
<dbReference type="Proteomes" id="UP001289374">
    <property type="component" value="Unassembled WGS sequence"/>
</dbReference>
<comment type="caution">
    <text evidence="1">The sequence shown here is derived from an EMBL/GenBank/DDBJ whole genome shotgun (WGS) entry which is preliminary data.</text>
</comment>
<organism evidence="1 2">
    <name type="scientific">Sesamum angolense</name>
    <dbReference type="NCBI Taxonomy" id="2727404"/>
    <lineage>
        <taxon>Eukaryota</taxon>
        <taxon>Viridiplantae</taxon>
        <taxon>Streptophyta</taxon>
        <taxon>Embryophyta</taxon>
        <taxon>Tracheophyta</taxon>
        <taxon>Spermatophyta</taxon>
        <taxon>Magnoliopsida</taxon>
        <taxon>eudicotyledons</taxon>
        <taxon>Gunneridae</taxon>
        <taxon>Pentapetalae</taxon>
        <taxon>asterids</taxon>
        <taxon>lamiids</taxon>
        <taxon>Lamiales</taxon>
        <taxon>Pedaliaceae</taxon>
        <taxon>Sesamum</taxon>
    </lineage>
</organism>
<proteinExistence type="predicted"/>
<dbReference type="PANTHER" id="PTHR35833:SF1">
    <property type="entry name" value="GALACTOSE-BINDING DOMAIN-CONTAINING PROTEIN"/>
    <property type="match status" value="1"/>
</dbReference>
<dbReference type="EMBL" id="JACGWL010000008">
    <property type="protein sequence ID" value="KAK4397489.1"/>
    <property type="molecule type" value="Genomic_DNA"/>
</dbReference>
<dbReference type="InterPro" id="IPR008979">
    <property type="entry name" value="Galactose-bd-like_sf"/>
</dbReference>
<accession>A0AAE2BTS1</accession>
<gene>
    <name evidence="1" type="ORF">Sango_1585500</name>
</gene>
<protein>
    <recommendedName>
        <fullName evidence="3">DNA-repair protein Xrcc1 N-terminal domain-containing protein</fullName>
    </recommendedName>
</protein>
<evidence type="ECO:0008006" key="3">
    <source>
        <dbReference type="Google" id="ProtNLM"/>
    </source>
</evidence>
<name>A0AAE2BTS1_9LAMI</name>
<sequence length="865" mass="96827">MEVELEPRVKPLAYKVKAMSRESPAQKAVHVLDTDLRNHWSTGTNTKEWILLELDEPCLLSHIRIYNKSVLEWEIAVGLRYKPETFVKVRPRCEAPRRDMMYPMNYTPCRYVRISCMRGNPIALFFIQLIGIPVPGLEPEFQPVANYLLPTIMSHKQDAVDIHLKLLQDVTSRLTRFLPHLEADLNSFAEAAESTMRFLAMLAGPFFPILQIVSERYPSGFRFPPKCPLRKTKWENHLQYTSDPGFYCKRGVKAADLLTDFLPCTADVPNMSKEPRRSRNTSSLSVPMSMHLVFRPDAIFVLLRQAYKDSNLGNVCRMVSRILLKLVEPMTMQEVSTLSSDITTSVADEIPKSEPCGPISLPDYSTLFGEEFEIPDDSWDPTYLNVLDSAAVEEGMMHVLYASASQPSHCSKLAENTSEFWLALPLIQALLPALRPNVSSPYQIDENFSLWKQPFVQTALSEIVATSSSLIYRPLLRACAGYLASFSPSHAKAACILLICALVDLTVELLEDLLGVIQGARLSFSRARAALKYIVLALSGNMDDIMAKYKVVHRVKKFQRQNVGFAPKLSGPLEPGLLTHAPQLFSLLVNFFMGMIAFGNVSSIFSENQEQNCAIALNVIRTAIRKSGVLPSLEAEWRSGSVAPRGSGVVCLVLWERAQPVLHVLFSKEIIIMFMRDVDNTLKFFMCSVLLSVLDAQMQLPPDIDQCKFSASGTVEPQSSAVLPSNCNGVASSKSNHQETADVKVDVIDINGKVDVSEDASLLFAPPELSRMSLTHVPATSDIKMSDSSRQNVNFEAKNVMQKNLVYQFPGDVALDAGQGIELYNMMDDYSQLVNYRDCELRASEFRRLAVDLNSQNEITRESHE</sequence>
<dbReference type="PANTHER" id="PTHR35833">
    <property type="entry name" value="GALACTOSE-BINDING DOMAIN-LIKE, ARMADILLO-TYPE FOLD PROTEIN-RELATED"/>
    <property type="match status" value="1"/>
</dbReference>
<reference evidence="1" key="2">
    <citation type="journal article" date="2024" name="Plant">
        <title>Genomic evolution and insights into agronomic trait innovations of Sesamum species.</title>
        <authorList>
            <person name="Miao H."/>
            <person name="Wang L."/>
            <person name="Qu L."/>
            <person name="Liu H."/>
            <person name="Sun Y."/>
            <person name="Le M."/>
            <person name="Wang Q."/>
            <person name="Wei S."/>
            <person name="Zheng Y."/>
            <person name="Lin W."/>
            <person name="Duan Y."/>
            <person name="Cao H."/>
            <person name="Xiong S."/>
            <person name="Wang X."/>
            <person name="Wei L."/>
            <person name="Li C."/>
            <person name="Ma Q."/>
            <person name="Ju M."/>
            <person name="Zhao R."/>
            <person name="Li G."/>
            <person name="Mu C."/>
            <person name="Tian Q."/>
            <person name="Mei H."/>
            <person name="Zhang T."/>
            <person name="Gao T."/>
            <person name="Zhang H."/>
        </authorList>
    </citation>
    <scope>NUCLEOTIDE SEQUENCE</scope>
    <source>
        <strain evidence="1">K16</strain>
    </source>
</reference>